<dbReference type="HOGENOM" id="CLU_000022_60_4_1"/>
<dbReference type="Gene3D" id="2.30.38.10">
    <property type="entry name" value="Luciferase, Domain 3"/>
    <property type="match status" value="1"/>
</dbReference>
<comment type="similarity">
    <text evidence="4">Belongs to the NRP synthetase family.</text>
</comment>
<dbReference type="Gene3D" id="3.30.559.30">
    <property type="entry name" value="Nonribosomal peptide synthetase, condensation domain"/>
    <property type="match status" value="6"/>
</dbReference>
<gene>
    <name evidence="7" type="ORF">PTT_13335</name>
</gene>
<dbReference type="FunFam" id="1.10.1200.10:FF:000005">
    <property type="entry name" value="Nonribosomal peptide synthetase 1"/>
    <property type="match status" value="1"/>
</dbReference>
<feature type="domain" description="Carrier" evidence="6">
    <location>
        <begin position="3337"/>
        <end position="3413"/>
    </location>
</feature>
<dbReference type="InterPro" id="IPR009081">
    <property type="entry name" value="PP-bd_ACP"/>
</dbReference>
<organism evidence="8">
    <name type="scientific">Pyrenophora teres f. teres (strain 0-1)</name>
    <name type="common">Barley net blotch fungus</name>
    <name type="synonym">Drechslera teres f. teres</name>
    <dbReference type="NCBI Taxonomy" id="861557"/>
    <lineage>
        <taxon>Eukaryota</taxon>
        <taxon>Fungi</taxon>
        <taxon>Dikarya</taxon>
        <taxon>Ascomycota</taxon>
        <taxon>Pezizomycotina</taxon>
        <taxon>Dothideomycetes</taxon>
        <taxon>Pleosporomycetidae</taxon>
        <taxon>Pleosporales</taxon>
        <taxon>Pleosporineae</taxon>
        <taxon>Pleosporaceae</taxon>
        <taxon>Pyrenophora</taxon>
    </lineage>
</organism>
<dbReference type="KEGG" id="pte:PTT_13335"/>
<dbReference type="InterPro" id="IPR000873">
    <property type="entry name" value="AMP-dep_synth/lig_dom"/>
</dbReference>
<dbReference type="Pfam" id="PF00550">
    <property type="entry name" value="PP-binding"/>
    <property type="match status" value="4"/>
</dbReference>
<dbReference type="Proteomes" id="UP000001067">
    <property type="component" value="Unassembled WGS sequence"/>
</dbReference>
<dbReference type="STRING" id="861557.E3RVV4"/>
<feature type="region of interest" description="Disordered" evidence="5">
    <location>
        <begin position="4930"/>
        <end position="4960"/>
    </location>
</feature>
<dbReference type="SUPFAM" id="SSF47336">
    <property type="entry name" value="ACP-like"/>
    <property type="match status" value="4"/>
</dbReference>
<feature type="domain" description="Carrier" evidence="6">
    <location>
        <begin position="2249"/>
        <end position="2325"/>
    </location>
</feature>
<dbReference type="FunFam" id="3.40.50.12780:FF:000014">
    <property type="entry name" value="Nonribosomal peptide synthetase 1"/>
    <property type="match status" value="1"/>
</dbReference>
<dbReference type="GO" id="GO:0005737">
    <property type="term" value="C:cytoplasm"/>
    <property type="evidence" value="ECO:0007669"/>
    <property type="project" value="TreeGrafter"/>
</dbReference>
<evidence type="ECO:0000256" key="5">
    <source>
        <dbReference type="SAM" id="MobiDB-lite"/>
    </source>
</evidence>
<dbReference type="InterPro" id="IPR020806">
    <property type="entry name" value="PKS_PP-bd"/>
</dbReference>
<dbReference type="Gene3D" id="3.30.559.10">
    <property type="entry name" value="Chloramphenicol acetyltransferase-like domain"/>
    <property type="match status" value="6"/>
</dbReference>
<accession>E3RVV4</accession>
<dbReference type="PROSITE" id="PS00455">
    <property type="entry name" value="AMP_BINDING"/>
    <property type="match status" value="3"/>
</dbReference>
<evidence type="ECO:0000259" key="6">
    <source>
        <dbReference type="PROSITE" id="PS50075"/>
    </source>
</evidence>
<reference evidence="7 8" key="1">
    <citation type="journal article" date="2010" name="Genome Biol.">
        <title>A first genome assembly of the barley fungal pathogen Pyrenophora teres f. teres.</title>
        <authorList>
            <person name="Ellwood S.R."/>
            <person name="Liu Z."/>
            <person name="Syme R.A."/>
            <person name="Lai Z."/>
            <person name="Hane J.K."/>
            <person name="Keiper F."/>
            <person name="Moffat C.S."/>
            <person name="Oliver R.P."/>
            <person name="Friesen T.L."/>
        </authorList>
    </citation>
    <scope>NUCLEOTIDE SEQUENCE [LARGE SCALE GENOMIC DNA]</scope>
    <source>
        <strain evidence="7 8">0-1</strain>
    </source>
</reference>
<evidence type="ECO:0000313" key="8">
    <source>
        <dbReference type="Proteomes" id="UP000001067"/>
    </source>
</evidence>
<dbReference type="FunFam" id="3.30.300.30:FF:000015">
    <property type="entry name" value="Nonribosomal peptide synthase SidD"/>
    <property type="match status" value="4"/>
</dbReference>
<dbReference type="NCBIfam" id="NF003417">
    <property type="entry name" value="PRK04813.1"/>
    <property type="match status" value="4"/>
</dbReference>
<evidence type="ECO:0000256" key="2">
    <source>
        <dbReference type="ARBA" id="ARBA00022553"/>
    </source>
</evidence>
<dbReference type="eggNOG" id="KOG1178">
    <property type="taxonomic scope" value="Eukaryota"/>
</dbReference>
<dbReference type="SUPFAM" id="SSF52777">
    <property type="entry name" value="CoA-dependent acyltransferases"/>
    <property type="match status" value="12"/>
</dbReference>
<dbReference type="EMBL" id="GL535321">
    <property type="protein sequence ID" value="EFQ90165.1"/>
    <property type="molecule type" value="Genomic_DNA"/>
</dbReference>
<feature type="domain" description="Carrier" evidence="6">
    <location>
        <begin position="4853"/>
        <end position="4929"/>
    </location>
</feature>
<dbReference type="OrthoDB" id="416786at2759"/>
<dbReference type="CDD" id="cd19545">
    <property type="entry name" value="FUM14_C_NRPS-like"/>
    <property type="match status" value="2"/>
</dbReference>
<evidence type="ECO:0000256" key="3">
    <source>
        <dbReference type="ARBA" id="ARBA00022598"/>
    </source>
</evidence>
<proteinExistence type="inferred from homology"/>
<dbReference type="CDD" id="cd05918">
    <property type="entry name" value="A_NRPS_SidN3_like"/>
    <property type="match status" value="4"/>
</dbReference>
<dbReference type="NCBIfam" id="TIGR01733">
    <property type="entry name" value="AA-adenyl-dom"/>
    <property type="match status" value="3"/>
</dbReference>
<dbReference type="InterPro" id="IPR045851">
    <property type="entry name" value="AMP-bd_C_sf"/>
</dbReference>
<name>E3RVV4_PYRTT</name>
<keyword evidence="3" id="KW-0436">Ligase</keyword>
<dbReference type="InterPro" id="IPR042099">
    <property type="entry name" value="ANL_N_sf"/>
</dbReference>
<dbReference type="Gene3D" id="1.10.1200.10">
    <property type="entry name" value="ACP-like"/>
    <property type="match status" value="4"/>
</dbReference>
<dbReference type="PANTHER" id="PTHR45527">
    <property type="entry name" value="NONRIBOSOMAL PEPTIDE SYNTHETASE"/>
    <property type="match status" value="1"/>
</dbReference>
<dbReference type="Gene3D" id="3.40.50.980">
    <property type="match status" value="2"/>
</dbReference>
<dbReference type="Gene3D" id="3.40.50.12780">
    <property type="entry name" value="N-terminal domain of ligase-like"/>
    <property type="match status" value="3"/>
</dbReference>
<keyword evidence="2" id="KW-0597">Phosphoprotein</keyword>
<dbReference type="InterPro" id="IPR010071">
    <property type="entry name" value="AA_adenyl_dom"/>
</dbReference>
<dbReference type="Pfam" id="PF00501">
    <property type="entry name" value="AMP-binding"/>
    <property type="match status" value="4"/>
</dbReference>
<dbReference type="GO" id="GO:0044550">
    <property type="term" value="P:secondary metabolite biosynthetic process"/>
    <property type="evidence" value="ECO:0007669"/>
    <property type="project" value="TreeGrafter"/>
</dbReference>
<evidence type="ECO:0000256" key="4">
    <source>
        <dbReference type="ARBA" id="ARBA00029454"/>
    </source>
</evidence>
<dbReference type="PROSITE" id="PS50075">
    <property type="entry name" value="CARRIER"/>
    <property type="match status" value="4"/>
</dbReference>
<evidence type="ECO:0000256" key="1">
    <source>
        <dbReference type="ARBA" id="ARBA00022450"/>
    </source>
</evidence>
<dbReference type="InterPro" id="IPR036736">
    <property type="entry name" value="ACP-like_sf"/>
</dbReference>
<dbReference type="Pfam" id="PF00668">
    <property type="entry name" value="Condensation"/>
    <property type="match status" value="6"/>
</dbReference>
<keyword evidence="8" id="KW-1185">Reference proteome</keyword>
<dbReference type="Gene3D" id="3.30.300.30">
    <property type="match status" value="4"/>
</dbReference>
<protein>
    <recommendedName>
        <fullName evidence="6">Carrier domain-containing protein</fullName>
    </recommendedName>
</protein>
<keyword evidence="1" id="KW-0596">Phosphopantetheine</keyword>
<dbReference type="SMART" id="SM00823">
    <property type="entry name" value="PKS_PP"/>
    <property type="match status" value="4"/>
</dbReference>
<dbReference type="InterPro" id="IPR020845">
    <property type="entry name" value="AMP-binding_CS"/>
</dbReference>
<dbReference type="GO" id="GO:0016874">
    <property type="term" value="F:ligase activity"/>
    <property type="evidence" value="ECO:0007669"/>
    <property type="project" value="UniProtKB-KW"/>
</dbReference>
<dbReference type="GO" id="GO:0031177">
    <property type="term" value="F:phosphopantetheine binding"/>
    <property type="evidence" value="ECO:0007669"/>
    <property type="project" value="InterPro"/>
</dbReference>
<evidence type="ECO:0000313" key="7">
    <source>
        <dbReference type="EMBL" id="EFQ90165.1"/>
    </source>
</evidence>
<dbReference type="SUPFAM" id="SSF56801">
    <property type="entry name" value="Acetyl-CoA synthetase-like"/>
    <property type="match status" value="4"/>
</dbReference>
<dbReference type="InterPro" id="IPR023213">
    <property type="entry name" value="CAT-like_dom_sf"/>
</dbReference>
<dbReference type="InterPro" id="IPR001242">
    <property type="entry name" value="Condensation_dom"/>
</dbReference>
<sequence length="5377" mass="594957">MPVTIPATLDVLNGKKDHQMDNETEFDTLKVNISSEDEPSIQRIIINICAEKSNLRDPGCVPPGERLPLFECPVPTAQDIAVGLNAEFPWLGITGAELLRYGTIQRLTEAVSNKKQMVDDASQHCGIPSAIIEDVYRMTPMQEGLWTASIQHPGAYSYRLAIEVKAECTERLLGAWNHTVQYTPMLRTIVATLGSGGQEPSLVVIRNEALANLPGPLMGLLPKLRLGRTNSQATPASRDQSSPQRTRITKLTLDIHHVLFDGWSMHLILERLRKAYLQDTLPSLPHFRDFVQYLRESEHDGEALAVTENSDDFWRLQLTGSTPVGFPVPAASRLAHHEPITDATLTKEHRIDLPSNGIFEGEVSLSVVLQTAWAILIGTYEGVDDVVFASVMSGREAPVSGLLNMVGPTMAIVPCRVHLDRHIKIRDLITSVAQYGAAIMPHQHVGLARIRKACSSITDLSLRNLLVVQSPEFQAVGFTSGTDERWEWCVSDHIDNVHPYGLVMDCWPAKNCNNTSLGNTYSLRLNAHYDTHIFSNQAQVARLMDHFAHIIGQVCHGLHQSHMEVGDLTLVSQQDILWIQKQMKSNIGIPLQERQGYGHINSASLDTDKCIHDLIQVQTQRRPNKLAVDAWDRKLTYAQLDQLSSLLAAALSGAGVGPDKPVLVCFGRSVWVVVAILAVLKAGGVFVPLDVLHPDNRLRDIARIVQPVAAITAAHLRDRIATLVDSHTPIIVPQDILEQAVPTYLSPGVGRKPVPSNLAYIIFTSGTTGEPKGVAVEHRAVCSSCITRMSPNSMNMDRDSRVLQFSSHNFDAFIDEVFMTLLSGACICIPTLDQLRDDLAGTITRYQVTWAFLTPSVARTLDPAHTKTLKTLTLGGEAVLTTDVEQWYAQVPQLCNGYGPTECCVICVVHPRMLPHRNDSEIGWPQGCLAFVADPESCNRLMPLGAVGELLIAGPNLARGYYGDASGTATSWVSDLHWPLDLPSGYQRVYRTGDLVRVLPESDGILVYVGRKDDGQAKLRGQRFELAEVETHVLRAMPEIRQAAAVLFKPLRSDDVTPTKNKRISLALAFVPAADEDLTRINNSTHELSGSLQSRLCDVRRQLEADLPSYMVPSVWIPLREIPLTSSSKVDRRIIASTLEGMSRTHMKLFKLADSSHERKQPTTEVEKQLALAWASVLGLDPSEVGADDDFFALGGDSILATRIVASCRSPGLPTLSTAAILRHRTIASLAKLPLNGTTQGNALEDTKSSLLFTTPNPRMVQEAAKACETDAALVDNVYPATPMQKALFTIGSRDKRAYRGIFVYTLVPTVDQGKLCAAWNMLAAATPILRTRLILIAADIWQAVLRTESTQIRVESGSLEEYLARERDATMAMSFGAALFRATFLVDRKSRYLIFGSHHAVYDGWSLRTLMRELENAYIHNNMARPSYVISNNHLHFVRYVAQVDPKESRKFWSDYLAERPNVMFPQLKAALASRQPSTDTTVRQDIILPASSYSTSTLLYAAWAQLAAIHTNTADVLFGITNLGRDLPDFQHSWDIVGPLITTTPLRVKISPDVTTSDYLEAVSDAVQTTTPYQHFGLQSIRQASRDSGVACEFNSLLIVQYPEESDCLVVEKMDIGGDVHPYPLVLEATPLPKEGIIRINAHFDSVLLEKEMIISLIASLGHLLATLSHPKHASLKLEAIDMLPAADRSLIYTWNADSNLPSSVDLRIHDVIHDHAIRNPTDDAIVAWDGIFTYKELDHLSKCLADILLEAGVRRTELVPICLERSAWWAVAQLGVLKAGAACISLDPNYPAARNRKILTTSLAKVIIVSNDTRNLFEGSGLKLITLDEPSLKMRPEPFTWINAREEVISSDPAYVVFTSGSTGSPKGIAIEHVALCTSAVNYGKALSISQSSRVLQFASCTFDVSVGEVLTTLMHGGCVCIPSDEERLSELPNCVNRYQVNWLYLTSSIALLMKPRDLPSLKTLVVGGEAVHQSVIETWAESHVDLINAYGPAEASIYCAMRTVTSRTIDARDIGKAVGCRMWITQIDNPHRLVPIGVTGEILIEGPILAREYLYNPELTAEHFITTSWLPGRRLYRTGDLACYDFDGNMNFRGRLDSQGKIRGQRLDSRELETHLLGVRDVVREAAAVVVDWRHQQTEATAKLVAFVAFQDIPVEDTARRHVLRMTTISRSRFRSLKAHLEGLVPKHMLPSMYVPMRQLPKTTSLKLDRAALAALVSEFRQEELQEYSLRDTQEETNVVNGTKISHSAEEKVLLCLWSRLLSLDEGEIGKNESFFNMGGDSASAMQFVWEAKEQGWNLSLSDLYQKPTITLLARHIATRNAKSTLPQIPARFALLGDDEKEEIFDLLRTSRTIPTSEIEDIYPATDTQIALLSQTADRPGIWVAKDRWAFPVGFDVDRFRAALETLVDKTPILRTRIVQSSSGSRCYQVVLHHKSITSMWEDSTQAKDIGFNTSLSVYRILSPNDTQGLPELEWVRHHAIYDGWSTKLMFNFVSQYYRNGVILPSLQPYSCYVKLIQCLDKENARSTWKSVLRDIGEDALRGASFPLSLQHSSREQDQSSAEDSPVAASKLQRKLSITISPERGSLSAVLEAAWSLVLSAYADSQDIIFGVIQSGRTGASMEDVVGPTISFTPRRFKMNDSMSIGTFLENSYTDSASVVQYQHLGLGIIKDAFPHQSIRFENVLVMQGNGFGEKDSERHMQEMGLQQIFKDNQGDGEPFALVLECTPGKATCQGVLQIAARYDKRIIEHKTIERLLSYWESIANQLFTLPLQTRLSDVPLWNEGTLGNKQILPKPVETRIQDLVSRHWEYGSGHAAAPAIETTSGLAFTYREVRQQAARQCAELLRNGFDAQNGSFVLICSERSPWTVIAMFAVWLAGGAVVLLDPSLPLNRLHSIAQKVKANVVLSSTPAKRIWEQYPNSLTIIDIIPPSTGGDYEAKLATPPAVTRNAGDICYCVFTSGSTGEPKGILVTHGAISTSAVYHGQRTGLNKDSRVLQFASYSFDVAIDEMVTTLVHGGCVCIPSEDDRNSRLAEAINEMRVNTTLLTPGVLQTLNPESVSCLNTVVVGGSQLSDRLRSEWQHRVRLLVAYGPSECAITATMRVDDSDTGNIGRPVGCRAWVVTKGGRPAPPGCIGELVLGGPILAQGYLNDEKLTAEHFILAADISPNFCTLTGCAPATRLYKTGDVAKENLDGTLTWIGRQDNQIKVRGVRVELEEVERCIGRCDALSINSVVTLPAKGPLACRLVGVLEPQTGDQNSTTTAIHLEDETKVGIIKAHLKRYLPTTHIPVAWVAIGRFPLMPSGKVDRAWIQRQLEDMQHDSRPTPDATALSVVTVLENKVLDVIEQVLGNDAARKQSGSTFLELGGDSLMAMNIVARCRASNIHITLGLLLGGQSVRELVKSATQKSRETVSISRDAYEPNVKNLPLTLMQMKFFDFYPFGPNHFNQSMFVSIASPRTANVCCRKILHSLVKHHPALRTRFERREGNQKWFPQPIDQIANALSFREHSVDSETSPIIEREMVASHKSLNINTGPLFSARAFSIKNTGLRYLYLVAHHTIVDIVSWTILLNDIESLLGGQELPLDPITYVSEPPFENEDRHAVRPLHDKSATSRINDFWGVVDGPRTTATGTRRFNMRLEPEKTRILIDSVRKIEGLQVADVLEGAIACAFMRICEREGRHADLEMFIEEHGRHSSDGVANLAVGWFTKLRKVALPESPSSTPLVEMIWYAHDQRVRFREVNHANSFQLPIEFVFNYTGKARALTDDGLFRQVSPSTAALAKKVPDVDPHLTPMSLIELLVAHSDDSLNLQIQHDVRIQRTSLLHEFLGTFLVLLKDEIIPGLTSKDWQTRLRRLAVLDSGDYTTSQRLREELLSKLELEDLDAVEDVWMCTPWQNRIIFAQLQDPKLYHIHAAWKVSSPNILDAEKVDEEKLRAACDTVVQHHPALRVAFVQLTGMTSLTQVLLRHTGKTSPLRVVKEANDLIIELSISHTLFDAGSDAVLRRDIARCYSGQPLNHDSKGALQAYYAHLEKTDTKSADKYWTNHLEGIEPTRLPPLGSTDDSFGYVDSTLDHELTLAIRPWCQRMKASPAAAIHVAWAIALSTYTESEDVCFGWLTAGRDAPITGIDDAIGMFVKLLVARIKVDQSQGIGDIVATAAQGIASGLQHQAGNLTLYRHGQNLFDTLVSVQTEFEEQSTSLETSSSLKFDAHPSIDRTTFSLVLHASIAPESTEFRMTFNTSKISESMAHAFFDAFHQALNAVLTSSAGTPVSSIDLCVPSHQKLMCAFNPDPIFDTPSGSSLTITDFFLAQVHQRPHAVAIRGWDYEFSYSQVNLLSISFARHLQHLGICHGDAVPLLCDKSAMVPVVVLGILRLGGVCIFLSPTDGIHRLQSIVATASHGPTRVVVASLRHASKAHTLGCTTVVELEKESLREDSSSQVIEDQSHPNDVAFLVFTSGSTGVPKGIRIHHEALCLSITSASSRLLVTKDSRILQFSAYTFDVSIGDMLFAFFNGGVLCVPSEDERLNDLNGAMQKFHANWSAMTPSVAILLQPEACQSLQTLVLIGEMALSEIYATWSPRINLFNAWGPAECSVVSSAYKVRSATDYEGRIGTPLSCRLWLVNPQDPSRHVPVGCVGELLVEGPHVALGYMRDKRKTEEVFISPSKTPSWLTPSPKSKFYLTGDLARFTPDEGITFLGRKDSQIKMHGQRIELGEIEFHVRRKVAELTWMPFAAAVDLFRHPTGGDTLVAFLARRNGDSAKNGRVQAVRPERLGLTEAGGWENMLKRSLCVNLPVYMVPSEFILVDALPKSPSGKLDRKELRLFAAEWMKRRSTQIDSKSYELNPMESSSQKSLADRIRALWARVMKLDEASIALEDHFFRRGGDSILAMRLSAAALDDGLHLPTVAIIKNPVLSSMVDAVRMDSPRDSLMNRNPPVPLEPSSSASRNDTIGDHASEFPATDFQSSMILSNIAPGRGFLNYFVLRLQPSTTNSMLENAWNQVLFRHSILRACCIRKQQQILYKISQSASEEQIQVHTIEEDDDADQYTRVLINVDRAGPLRFGDCLAKLFLVGSSSKDCSRAIIRLSHAQYDGMCIQALWNDLSLACSGAQLKPAANSFAEFAHSVTGLNEAARSYWHSYLLGSQITPLSDTADSFGNMDGHIQSSFSAKLFSLRDMTPATALKGAWALVLSWYSGSRDVLFGHLVSCRETLPSGMHEAVGAFINCIPVRARLEADMHPQCLLKHIHQHHIDSLEHNWIGLQTLIKSCTEWPSTARFSSVVQYQNMLASLSSLQRIDTCGLNGTTIDVVARSGAYSDVWITATPSEDGKSVVVDCHFDKIVLDKCVAAKLLVGLKAALQFLHTDQPVLRFRYE</sequence>
<dbReference type="PANTHER" id="PTHR45527:SF1">
    <property type="entry name" value="FATTY ACID SYNTHASE"/>
    <property type="match status" value="1"/>
</dbReference>
<dbReference type="GO" id="GO:0043041">
    <property type="term" value="P:amino acid activation for nonribosomal peptide biosynthetic process"/>
    <property type="evidence" value="ECO:0007669"/>
    <property type="project" value="TreeGrafter"/>
</dbReference>
<feature type="domain" description="Carrier" evidence="6">
    <location>
        <begin position="1161"/>
        <end position="1238"/>
    </location>
</feature>